<dbReference type="InterPro" id="IPR050571">
    <property type="entry name" value="Class-IV_PLP-Dep_Aminotrnsfr"/>
</dbReference>
<dbReference type="PANTHER" id="PTHR42743">
    <property type="entry name" value="AMINO-ACID AMINOTRANSFERASE"/>
    <property type="match status" value="1"/>
</dbReference>
<comment type="function">
    <text evidence="1">Acts on leucine, isoleucine and valine.</text>
</comment>
<comment type="similarity">
    <text evidence="5">Belongs to the class-IV pyridoxal-phosphate-dependent aminotransferase family.</text>
</comment>
<dbReference type="InterPro" id="IPR036038">
    <property type="entry name" value="Aminotransferase-like"/>
</dbReference>
<proteinExistence type="inferred from homology"/>
<dbReference type="GO" id="GO:0009082">
    <property type="term" value="P:branched-chain amino acid biosynthetic process"/>
    <property type="evidence" value="ECO:0007669"/>
    <property type="project" value="UniProtKB-KW"/>
</dbReference>
<dbReference type="GO" id="GO:0004084">
    <property type="term" value="F:branched-chain-amino-acid transaminase activity"/>
    <property type="evidence" value="ECO:0007669"/>
    <property type="project" value="UniProtKB-EC"/>
</dbReference>
<comment type="catalytic activity">
    <reaction evidence="11">
        <text>L-leucine + 2-oxoglutarate = 4-methyl-2-oxopentanoate + L-glutamate</text>
        <dbReference type="Rhea" id="RHEA:18321"/>
        <dbReference type="ChEBI" id="CHEBI:16810"/>
        <dbReference type="ChEBI" id="CHEBI:17865"/>
        <dbReference type="ChEBI" id="CHEBI:29985"/>
        <dbReference type="ChEBI" id="CHEBI:57427"/>
        <dbReference type="EC" id="2.6.1.42"/>
    </reaction>
</comment>
<dbReference type="AlphaFoldDB" id="A0A1U9LGJ3"/>
<organism evidence="12 13">
    <name type="scientific">Acetobacter persici</name>
    <dbReference type="NCBI Taxonomy" id="1076596"/>
    <lineage>
        <taxon>Bacteria</taxon>
        <taxon>Pseudomonadati</taxon>
        <taxon>Pseudomonadota</taxon>
        <taxon>Alphaproteobacteria</taxon>
        <taxon>Acetobacterales</taxon>
        <taxon>Acetobacteraceae</taxon>
        <taxon>Acetobacter</taxon>
    </lineage>
</organism>
<dbReference type="Proteomes" id="UP000189055">
    <property type="component" value="Chromosome"/>
</dbReference>
<dbReference type="Gene3D" id="3.20.10.10">
    <property type="entry name" value="D-amino Acid Aminotransferase, subunit A, domain 2"/>
    <property type="match status" value="1"/>
</dbReference>
<comment type="pathway">
    <text evidence="3">Amino-acid biosynthesis; L-valine biosynthesis; L-valine from pyruvate: step 4/4.</text>
</comment>
<dbReference type="Pfam" id="PF01063">
    <property type="entry name" value="Aminotran_4"/>
    <property type="match status" value="1"/>
</dbReference>
<evidence type="ECO:0000313" key="13">
    <source>
        <dbReference type="Proteomes" id="UP000189055"/>
    </source>
</evidence>
<evidence type="ECO:0000256" key="6">
    <source>
        <dbReference type="ARBA" id="ARBA00013053"/>
    </source>
</evidence>
<evidence type="ECO:0000256" key="4">
    <source>
        <dbReference type="ARBA" id="ARBA00005072"/>
    </source>
</evidence>
<evidence type="ECO:0000256" key="2">
    <source>
        <dbReference type="ARBA" id="ARBA00004824"/>
    </source>
</evidence>
<evidence type="ECO:0000256" key="11">
    <source>
        <dbReference type="ARBA" id="ARBA00049229"/>
    </source>
</evidence>
<comment type="pathway">
    <text evidence="2">Amino-acid biosynthesis; L-isoleucine biosynthesis; L-isoleucine from 2-oxobutanoate: step 4/4.</text>
</comment>
<keyword evidence="8" id="KW-0100">Branched-chain amino acid biosynthesis</keyword>
<evidence type="ECO:0000256" key="8">
    <source>
        <dbReference type="ARBA" id="ARBA00023304"/>
    </source>
</evidence>
<dbReference type="EC" id="2.6.1.42" evidence="6"/>
<name>A0A1U9LGJ3_9PROT</name>
<dbReference type="InterPro" id="IPR043131">
    <property type="entry name" value="BCAT-like_N"/>
</dbReference>
<gene>
    <name evidence="12" type="ORF">A0U91_12325</name>
</gene>
<dbReference type="RefSeq" id="WP_077931279.1">
    <property type="nucleotide sequence ID" value="NZ_CP014687.1"/>
</dbReference>
<dbReference type="Gene3D" id="3.30.470.10">
    <property type="match status" value="1"/>
</dbReference>
<accession>A0A1U9LGJ3</accession>
<evidence type="ECO:0000313" key="12">
    <source>
        <dbReference type="EMBL" id="AQT05508.1"/>
    </source>
</evidence>
<comment type="catalytic activity">
    <reaction evidence="10">
        <text>L-isoleucine + 2-oxoglutarate = (S)-3-methyl-2-oxopentanoate + L-glutamate</text>
        <dbReference type="Rhea" id="RHEA:24801"/>
        <dbReference type="ChEBI" id="CHEBI:16810"/>
        <dbReference type="ChEBI" id="CHEBI:29985"/>
        <dbReference type="ChEBI" id="CHEBI:35146"/>
        <dbReference type="ChEBI" id="CHEBI:58045"/>
        <dbReference type="EC" id="2.6.1.42"/>
    </reaction>
</comment>
<dbReference type="PANTHER" id="PTHR42743:SF11">
    <property type="entry name" value="AMINODEOXYCHORISMATE LYASE"/>
    <property type="match status" value="1"/>
</dbReference>
<keyword evidence="12" id="KW-0032">Aminotransferase</keyword>
<keyword evidence="12" id="KW-0808">Transferase</keyword>
<protein>
    <recommendedName>
        <fullName evidence="7">Probable branched-chain-amino-acid aminotransferase</fullName>
        <ecNumber evidence="6">2.6.1.42</ecNumber>
    </recommendedName>
</protein>
<reference evidence="12 13" key="1">
    <citation type="submission" date="2016-03" db="EMBL/GenBank/DDBJ databases">
        <title>Acetic acid bacteria sequencing.</title>
        <authorList>
            <person name="Brandt J."/>
            <person name="Jakob F."/>
            <person name="Vogel R.F."/>
        </authorList>
    </citation>
    <scope>NUCLEOTIDE SEQUENCE [LARGE SCALE GENOMIC DNA]</scope>
    <source>
        <strain evidence="12 13">TMW2.1084</strain>
    </source>
</reference>
<evidence type="ECO:0000256" key="10">
    <source>
        <dbReference type="ARBA" id="ARBA00048798"/>
    </source>
</evidence>
<sequence length="274" mass="29391">MTFVWLNGQICNATEAHVSLADRGLTLGDGLFETFRVKNGRVLHLDLHVERLQNGGVVLGLPVPDMDCVAQAAHSLLDATGLQNGSARLTVTRGVAPRGVLPSQHCKPTVFMTVAEGAARVSDVSLMTAKTVRRDELSPLNRVKSLNYLPNILARREAAQAGCDEALFLNIQGRVAETTISTVVIQEQNRFATPLVSEGVLPGIARAVLLRAGLLQEERLAQERLRAADAIYLINSLSVRRVQVFDGQSVSLSSAGLRQLCAALDVPLPESTGA</sequence>
<dbReference type="STRING" id="1076596.A0U91_12325"/>
<comment type="pathway">
    <text evidence="4">Amino-acid biosynthesis; L-leucine biosynthesis; L-leucine from 3-methyl-2-oxobutanoate: step 4/4.</text>
</comment>
<evidence type="ECO:0000256" key="1">
    <source>
        <dbReference type="ARBA" id="ARBA00003109"/>
    </source>
</evidence>
<dbReference type="SUPFAM" id="SSF56752">
    <property type="entry name" value="D-aminoacid aminotransferase-like PLP-dependent enzymes"/>
    <property type="match status" value="1"/>
</dbReference>
<dbReference type="EMBL" id="CP014687">
    <property type="protein sequence ID" value="AQT05508.1"/>
    <property type="molecule type" value="Genomic_DNA"/>
</dbReference>
<dbReference type="GO" id="GO:0005829">
    <property type="term" value="C:cytosol"/>
    <property type="evidence" value="ECO:0007669"/>
    <property type="project" value="TreeGrafter"/>
</dbReference>
<dbReference type="InterPro" id="IPR043132">
    <property type="entry name" value="BCAT-like_C"/>
</dbReference>
<keyword evidence="8" id="KW-0028">Amino-acid biosynthesis</keyword>
<evidence type="ECO:0000256" key="5">
    <source>
        <dbReference type="ARBA" id="ARBA00009320"/>
    </source>
</evidence>
<evidence type="ECO:0000256" key="7">
    <source>
        <dbReference type="ARBA" id="ARBA00014472"/>
    </source>
</evidence>
<dbReference type="InterPro" id="IPR001544">
    <property type="entry name" value="Aminotrans_IV"/>
</dbReference>
<comment type="catalytic activity">
    <reaction evidence="9">
        <text>L-valine + 2-oxoglutarate = 3-methyl-2-oxobutanoate + L-glutamate</text>
        <dbReference type="Rhea" id="RHEA:24813"/>
        <dbReference type="ChEBI" id="CHEBI:11851"/>
        <dbReference type="ChEBI" id="CHEBI:16810"/>
        <dbReference type="ChEBI" id="CHEBI:29985"/>
        <dbReference type="ChEBI" id="CHEBI:57762"/>
        <dbReference type="EC" id="2.6.1.42"/>
    </reaction>
</comment>
<dbReference type="KEGG" id="aper:A0U91_12325"/>
<evidence type="ECO:0000256" key="3">
    <source>
        <dbReference type="ARBA" id="ARBA00004931"/>
    </source>
</evidence>
<evidence type="ECO:0000256" key="9">
    <source>
        <dbReference type="ARBA" id="ARBA00048212"/>
    </source>
</evidence>